<dbReference type="InterPro" id="IPR036412">
    <property type="entry name" value="HAD-like_sf"/>
</dbReference>
<keyword evidence="3 6" id="KW-0378">Hydrolase</keyword>
<evidence type="ECO:0000256" key="2">
    <source>
        <dbReference type="ARBA" id="ARBA00022723"/>
    </source>
</evidence>
<dbReference type="Proteomes" id="UP001499851">
    <property type="component" value="Unassembled WGS sequence"/>
</dbReference>
<evidence type="ECO:0000256" key="3">
    <source>
        <dbReference type="ARBA" id="ARBA00022801"/>
    </source>
</evidence>
<sequence length="230" mass="24063">MVRAAFFDVDGTLTAGVGIFRFLRWHLAWTGRPPEVFEAHLARLRALRDAGAPREATNRAHYEVYRGFGADETAVSARRWLAAEGAAVFNPFAVAAAAVHRAAGDAVVLVSGSFPALLAPIAAATGASHLLCSAPAVAGGVYTGALVGEPMIGEEKAAAVRRLAAREGWRLGEATGYGDHVSDLPLLYACGSAVVVGGELDEVAGREGWRRLPGVPEPPPLPLPQSSYSQ</sequence>
<dbReference type="PANTHER" id="PTHR43344">
    <property type="entry name" value="PHOSPHOSERINE PHOSPHATASE"/>
    <property type="match status" value="1"/>
</dbReference>
<dbReference type="PANTHER" id="PTHR43344:SF13">
    <property type="entry name" value="PHOSPHATASE RV3661-RELATED"/>
    <property type="match status" value="1"/>
</dbReference>
<dbReference type="NCBIfam" id="TIGR01490">
    <property type="entry name" value="HAD-SF-IB-hyp1"/>
    <property type="match status" value="1"/>
</dbReference>
<keyword evidence="7" id="KW-1185">Reference proteome</keyword>
<evidence type="ECO:0000313" key="7">
    <source>
        <dbReference type="Proteomes" id="UP001499851"/>
    </source>
</evidence>
<organism evidence="6 7">
    <name type="scientific">Glycomyces endophyticus</name>
    <dbReference type="NCBI Taxonomy" id="480996"/>
    <lineage>
        <taxon>Bacteria</taxon>
        <taxon>Bacillati</taxon>
        <taxon>Actinomycetota</taxon>
        <taxon>Actinomycetes</taxon>
        <taxon>Glycomycetales</taxon>
        <taxon>Glycomycetaceae</taxon>
        <taxon>Glycomyces</taxon>
    </lineage>
</organism>
<reference evidence="7" key="1">
    <citation type="journal article" date="2019" name="Int. J. Syst. Evol. Microbiol.">
        <title>The Global Catalogue of Microorganisms (GCM) 10K type strain sequencing project: providing services to taxonomists for standard genome sequencing and annotation.</title>
        <authorList>
            <consortium name="The Broad Institute Genomics Platform"/>
            <consortium name="The Broad Institute Genome Sequencing Center for Infectious Disease"/>
            <person name="Wu L."/>
            <person name="Ma J."/>
        </authorList>
    </citation>
    <scope>NUCLEOTIDE SEQUENCE [LARGE SCALE GENOMIC DNA]</scope>
    <source>
        <strain evidence="7">JCM 16001</strain>
    </source>
</reference>
<dbReference type="InterPro" id="IPR050582">
    <property type="entry name" value="HAD-like_SerB"/>
</dbReference>
<proteinExistence type="inferred from homology"/>
<comment type="caution">
    <text evidence="6">The sequence shown here is derived from an EMBL/GenBank/DDBJ whole genome shotgun (WGS) entry which is preliminary data.</text>
</comment>
<dbReference type="EMBL" id="BAAAQF010000005">
    <property type="protein sequence ID" value="GAA1672370.1"/>
    <property type="molecule type" value="Genomic_DNA"/>
</dbReference>
<keyword evidence="4" id="KW-0460">Magnesium</keyword>
<evidence type="ECO:0000256" key="4">
    <source>
        <dbReference type="ARBA" id="ARBA00022842"/>
    </source>
</evidence>
<keyword evidence="2" id="KW-0479">Metal-binding</keyword>
<dbReference type="GO" id="GO:0016787">
    <property type="term" value="F:hydrolase activity"/>
    <property type="evidence" value="ECO:0007669"/>
    <property type="project" value="UniProtKB-KW"/>
</dbReference>
<evidence type="ECO:0000256" key="5">
    <source>
        <dbReference type="SAM" id="MobiDB-lite"/>
    </source>
</evidence>
<accession>A0ABP4SI35</accession>
<dbReference type="Pfam" id="PF12710">
    <property type="entry name" value="HAD"/>
    <property type="match status" value="1"/>
</dbReference>
<dbReference type="Gene3D" id="3.40.50.1000">
    <property type="entry name" value="HAD superfamily/HAD-like"/>
    <property type="match status" value="1"/>
</dbReference>
<dbReference type="NCBIfam" id="TIGR01488">
    <property type="entry name" value="HAD-SF-IB"/>
    <property type="match status" value="1"/>
</dbReference>
<feature type="region of interest" description="Disordered" evidence="5">
    <location>
        <begin position="210"/>
        <end position="230"/>
    </location>
</feature>
<dbReference type="InterPro" id="IPR006385">
    <property type="entry name" value="HAD_hydro_SerB1"/>
</dbReference>
<comment type="similarity">
    <text evidence="1">Belongs to the HAD-like hydrolase superfamily. SerB family.</text>
</comment>
<dbReference type="Gene3D" id="1.20.1440.100">
    <property type="entry name" value="SG protein - dephosphorylation function"/>
    <property type="match status" value="1"/>
</dbReference>
<protein>
    <submittedName>
        <fullName evidence="6">HAD-IB family hydrolase</fullName>
    </submittedName>
</protein>
<dbReference type="RefSeq" id="WP_344484749.1">
    <property type="nucleotide sequence ID" value="NZ_BAAAQF010000005.1"/>
</dbReference>
<name>A0ABP4SI35_9ACTN</name>
<dbReference type="SUPFAM" id="SSF56784">
    <property type="entry name" value="HAD-like"/>
    <property type="match status" value="1"/>
</dbReference>
<evidence type="ECO:0000313" key="6">
    <source>
        <dbReference type="EMBL" id="GAA1672370.1"/>
    </source>
</evidence>
<gene>
    <name evidence="6" type="ORF">GCM10009830_18200</name>
</gene>
<evidence type="ECO:0000256" key="1">
    <source>
        <dbReference type="ARBA" id="ARBA00009184"/>
    </source>
</evidence>
<dbReference type="InterPro" id="IPR023214">
    <property type="entry name" value="HAD_sf"/>
</dbReference>